<evidence type="ECO:0000313" key="5">
    <source>
        <dbReference type="Proteomes" id="UP000225706"/>
    </source>
</evidence>
<dbReference type="Proteomes" id="UP000225706">
    <property type="component" value="Unassembled WGS sequence"/>
</dbReference>
<feature type="transmembrane region" description="Helical" evidence="2">
    <location>
        <begin position="183"/>
        <end position="204"/>
    </location>
</feature>
<name>A0A2B4RD45_STYPI</name>
<sequence>METSARRRTKDDSLAKESTESEARLDGARVPTENPPFTLKDLKDAVPPHCFERSLLTSSLYLLLDLTSVFVFYAAAFWAFNASLPVYVHAVFWPVYWICQGCVGFSVWIIAHECGHYSFCNNKRICDIVGLILHTALFVPYHSWRLSHAKHHRNTNRMDGDEAFVPNTRSLLRSENDLEFPNIFFRCFHIVKYLTIGWPAYLFFHARGRPYKANRLRPSHFNPYAPIFSPGDFWDVIVSDVALLVWIGILYFLSAHVYSFAWLGCLYVVPLMNVNMWLVIVTYLQHSDVRVPHYADEEWTWLKGALCTVDRDYGILNYVFHHLTDCHVAHHLFSYMPHYHMAEATEAIKPVLGRYYAYDGTPFWKALWKTDSYCRFVEDSGKILWYKFLPEH</sequence>
<dbReference type="AlphaFoldDB" id="A0A2B4RD45"/>
<dbReference type="OrthoDB" id="1461976at2759"/>
<feature type="transmembrane region" description="Helical" evidence="2">
    <location>
        <begin position="124"/>
        <end position="144"/>
    </location>
</feature>
<dbReference type="CDD" id="cd03507">
    <property type="entry name" value="Delta12-FADS-like"/>
    <property type="match status" value="1"/>
</dbReference>
<dbReference type="Pfam" id="PF00487">
    <property type="entry name" value="FA_desaturase"/>
    <property type="match status" value="1"/>
</dbReference>
<dbReference type="EMBL" id="LSMT01000559">
    <property type="protein sequence ID" value="PFX16284.1"/>
    <property type="molecule type" value="Genomic_DNA"/>
</dbReference>
<feature type="transmembrane region" description="Helical" evidence="2">
    <location>
        <begin position="60"/>
        <end position="80"/>
    </location>
</feature>
<evidence type="ECO:0000256" key="2">
    <source>
        <dbReference type="SAM" id="Phobius"/>
    </source>
</evidence>
<keyword evidence="2" id="KW-0472">Membrane</keyword>
<evidence type="ECO:0000256" key="1">
    <source>
        <dbReference type="SAM" id="MobiDB-lite"/>
    </source>
</evidence>
<dbReference type="PANTHER" id="PTHR32100">
    <property type="entry name" value="OMEGA-6 FATTY ACID DESATURASE, CHLOROPLASTIC"/>
    <property type="match status" value="1"/>
</dbReference>
<keyword evidence="5" id="KW-1185">Reference proteome</keyword>
<dbReference type="InterPro" id="IPR012171">
    <property type="entry name" value="Fatty_acid_desaturase"/>
</dbReference>
<gene>
    <name evidence="4" type="primary">FAD2-1</name>
    <name evidence="4" type="ORF">AWC38_SpisGene25800</name>
</gene>
<feature type="region of interest" description="Disordered" evidence="1">
    <location>
        <begin position="1"/>
        <end position="36"/>
    </location>
</feature>
<keyword evidence="2" id="KW-0812">Transmembrane</keyword>
<accession>A0A2B4RD45</accession>
<keyword evidence="2" id="KW-1133">Transmembrane helix</keyword>
<evidence type="ECO:0000259" key="3">
    <source>
        <dbReference type="Pfam" id="PF00487"/>
    </source>
</evidence>
<reference evidence="5" key="1">
    <citation type="journal article" date="2017" name="bioRxiv">
        <title>Comparative analysis of the genomes of Stylophora pistillata and Acropora digitifera provides evidence for extensive differences between species of corals.</title>
        <authorList>
            <person name="Voolstra C.R."/>
            <person name="Li Y."/>
            <person name="Liew Y.J."/>
            <person name="Baumgarten S."/>
            <person name="Zoccola D."/>
            <person name="Flot J.-F."/>
            <person name="Tambutte S."/>
            <person name="Allemand D."/>
            <person name="Aranda M."/>
        </authorList>
    </citation>
    <scope>NUCLEOTIDE SEQUENCE [LARGE SCALE GENOMIC DNA]</scope>
</reference>
<feature type="transmembrane region" description="Helical" evidence="2">
    <location>
        <begin position="260"/>
        <end position="284"/>
    </location>
</feature>
<protein>
    <submittedName>
        <fullName evidence="4">Omega-6 fatty acid desaturase, endoplasmic reticulum isozyme 1</fullName>
    </submittedName>
</protein>
<proteinExistence type="predicted"/>
<organism evidence="4 5">
    <name type="scientific">Stylophora pistillata</name>
    <name type="common">Smooth cauliflower coral</name>
    <dbReference type="NCBI Taxonomy" id="50429"/>
    <lineage>
        <taxon>Eukaryota</taxon>
        <taxon>Metazoa</taxon>
        <taxon>Cnidaria</taxon>
        <taxon>Anthozoa</taxon>
        <taxon>Hexacorallia</taxon>
        <taxon>Scleractinia</taxon>
        <taxon>Astrocoeniina</taxon>
        <taxon>Pocilloporidae</taxon>
        <taxon>Stylophora</taxon>
    </lineage>
</organism>
<comment type="caution">
    <text evidence="4">The sequence shown here is derived from an EMBL/GenBank/DDBJ whole genome shotgun (WGS) entry which is preliminary data.</text>
</comment>
<dbReference type="InterPro" id="IPR005804">
    <property type="entry name" value="FA_desaturase_dom"/>
</dbReference>
<feature type="transmembrane region" description="Helical" evidence="2">
    <location>
        <begin position="233"/>
        <end position="254"/>
    </location>
</feature>
<evidence type="ECO:0000313" key="4">
    <source>
        <dbReference type="EMBL" id="PFX16284.1"/>
    </source>
</evidence>
<dbReference type="GO" id="GO:0006629">
    <property type="term" value="P:lipid metabolic process"/>
    <property type="evidence" value="ECO:0007669"/>
    <property type="project" value="InterPro"/>
</dbReference>
<feature type="domain" description="Fatty acid desaturase" evidence="3">
    <location>
        <begin position="93"/>
        <end position="358"/>
    </location>
</feature>
<feature type="compositionally biased region" description="Basic and acidic residues" evidence="1">
    <location>
        <begin position="9"/>
        <end position="27"/>
    </location>
</feature>
<feature type="transmembrane region" description="Helical" evidence="2">
    <location>
        <begin position="86"/>
        <end position="112"/>
    </location>
</feature>
<dbReference type="GO" id="GO:0016491">
    <property type="term" value="F:oxidoreductase activity"/>
    <property type="evidence" value="ECO:0007669"/>
    <property type="project" value="InterPro"/>
</dbReference>
<dbReference type="STRING" id="50429.A0A2B4RD45"/>